<evidence type="ECO:0000313" key="3">
    <source>
        <dbReference type="Proteomes" id="UP000784294"/>
    </source>
</evidence>
<sequence length="89" mass="9980">MSPIFSGRESMLQPERQTPRIPSRAILLDSLPRRNRNYSPHSSPVSQPVHLIGHWLYSLIAPVTNTHPSPPLHSCSCLKRHAVPRSPSV</sequence>
<comment type="caution">
    <text evidence="2">The sequence shown here is derived from an EMBL/GenBank/DDBJ whole genome shotgun (WGS) entry which is preliminary data.</text>
</comment>
<evidence type="ECO:0000256" key="1">
    <source>
        <dbReference type="SAM" id="MobiDB-lite"/>
    </source>
</evidence>
<proteinExistence type="predicted"/>
<dbReference type="EMBL" id="CAAALY010050219">
    <property type="protein sequence ID" value="VEL21223.1"/>
    <property type="molecule type" value="Genomic_DNA"/>
</dbReference>
<organism evidence="2 3">
    <name type="scientific">Protopolystoma xenopodis</name>
    <dbReference type="NCBI Taxonomy" id="117903"/>
    <lineage>
        <taxon>Eukaryota</taxon>
        <taxon>Metazoa</taxon>
        <taxon>Spiralia</taxon>
        <taxon>Lophotrochozoa</taxon>
        <taxon>Platyhelminthes</taxon>
        <taxon>Monogenea</taxon>
        <taxon>Polyopisthocotylea</taxon>
        <taxon>Polystomatidea</taxon>
        <taxon>Polystomatidae</taxon>
        <taxon>Protopolystoma</taxon>
    </lineage>
</organism>
<gene>
    <name evidence="2" type="ORF">PXEA_LOCUS14663</name>
</gene>
<evidence type="ECO:0000313" key="2">
    <source>
        <dbReference type="EMBL" id="VEL21223.1"/>
    </source>
</evidence>
<protein>
    <submittedName>
        <fullName evidence="2">Uncharacterized protein</fullName>
    </submittedName>
</protein>
<keyword evidence="3" id="KW-1185">Reference proteome</keyword>
<feature type="region of interest" description="Disordered" evidence="1">
    <location>
        <begin position="1"/>
        <end position="22"/>
    </location>
</feature>
<name>A0A3S5A6L5_9PLAT</name>
<reference evidence="2" key="1">
    <citation type="submission" date="2018-11" db="EMBL/GenBank/DDBJ databases">
        <authorList>
            <consortium name="Pathogen Informatics"/>
        </authorList>
    </citation>
    <scope>NUCLEOTIDE SEQUENCE</scope>
</reference>
<dbReference type="AlphaFoldDB" id="A0A3S5A6L5"/>
<dbReference type="Proteomes" id="UP000784294">
    <property type="component" value="Unassembled WGS sequence"/>
</dbReference>
<accession>A0A3S5A6L5</accession>